<dbReference type="InterPro" id="IPR031346">
    <property type="entry name" value="DUF2154_N"/>
</dbReference>
<keyword evidence="1" id="KW-0472">Membrane</keyword>
<sequence length="314" mass="35078">MNRDRLNWGLVLLFIGIMWLLSNLGFISFYWSSLWRFWPIFLIILGVNLLVPRQGVGNVISVVATIAALVFIGFQSSHPRNNWDRGATVYENDEDVPTDREDRREVRKADFVSPYESHIKTANLEIKGGAVEYKIAGETEDLFKAETKSAFAGHVLQSSVRDSVADLSFRMKNVKKKEWNLDENENSAEIALNVKPFWNIRVDVGAGAVNFDLSKYKIAKLDLKGGAASFETKLGNPVGVCEINAESGVASVEIEIPKEAPCRIEVKSGLSSKEFPGFIKQDDGSYITEGFQESGHRYLINLKGGLSSFSVQRY</sequence>
<feature type="transmembrane region" description="Helical" evidence="1">
    <location>
        <begin position="6"/>
        <end position="27"/>
    </location>
</feature>
<feature type="transmembrane region" description="Helical" evidence="1">
    <location>
        <begin position="57"/>
        <end position="74"/>
    </location>
</feature>
<dbReference type="AlphaFoldDB" id="A0A1H7VF66"/>
<dbReference type="InterPro" id="IPR054331">
    <property type="entry name" value="LiaF_TM"/>
</dbReference>
<evidence type="ECO:0000313" key="5">
    <source>
        <dbReference type="Proteomes" id="UP000199421"/>
    </source>
</evidence>
<evidence type="ECO:0000313" key="4">
    <source>
        <dbReference type="EMBL" id="SEM07417.1"/>
    </source>
</evidence>
<keyword evidence="1" id="KW-0812">Transmembrane</keyword>
<dbReference type="Proteomes" id="UP000199421">
    <property type="component" value="Unassembled WGS sequence"/>
</dbReference>
<protein>
    <submittedName>
        <fullName evidence="4">Uncharacterized protein</fullName>
    </submittedName>
</protein>
<keyword evidence="5" id="KW-1185">Reference proteome</keyword>
<evidence type="ECO:0000256" key="1">
    <source>
        <dbReference type="SAM" id="Phobius"/>
    </source>
</evidence>
<keyword evidence="1" id="KW-1133">Transmembrane helix</keyword>
<dbReference type="Pfam" id="PF22570">
    <property type="entry name" value="LiaF-TM"/>
    <property type="match status" value="1"/>
</dbReference>
<evidence type="ECO:0000259" key="3">
    <source>
        <dbReference type="Pfam" id="PF22570"/>
    </source>
</evidence>
<organism evidence="4 5">
    <name type="scientific">Olivibacter domesticus</name>
    <name type="common">Pseudosphingobacterium domesticum</name>
    <dbReference type="NCBI Taxonomy" id="407022"/>
    <lineage>
        <taxon>Bacteria</taxon>
        <taxon>Pseudomonadati</taxon>
        <taxon>Bacteroidota</taxon>
        <taxon>Sphingobacteriia</taxon>
        <taxon>Sphingobacteriales</taxon>
        <taxon>Sphingobacteriaceae</taxon>
        <taxon>Olivibacter</taxon>
    </lineage>
</organism>
<gene>
    <name evidence="4" type="ORF">SAMN05661044_04140</name>
</gene>
<dbReference type="RefSeq" id="WP_093328317.1">
    <property type="nucleotide sequence ID" value="NZ_FOAF01000007.1"/>
</dbReference>
<dbReference type="OrthoDB" id="941984at2"/>
<feature type="domain" description="DUF2154" evidence="2">
    <location>
        <begin position="120"/>
        <end position="206"/>
    </location>
</feature>
<accession>A0A1H7VF66</accession>
<dbReference type="Pfam" id="PF17115">
    <property type="entry name" value="Toast_rack_N"/>
    <property type="match status" value="1"/>
</dbReference>
<name>A0A1H7VF66_OLID1</name>
<evidence type="ECO:0000259" key="2">
    <source>
        <dbReference type="Pfam" id="PF17115"/>
    </source>
</evidence>
<feature type="domain" description="LiaF transmembrane" evidence="3">
    <location>
        <begin position="8"/>
        <end position="67"/>
    </location>
</feature>
<feature type="transmembrane region" description="Helical" evidence="1">
    <location>
        <begin position="34"/>
        <end position="51"/>
    </location>
</feature>
<reference evidence="5" key="1">
    <citation type="submission" date="2016-10" db="EMBL/GenBank/DDBJ databases">
        <authorList>
            <person name="Varghese N."/>
            <person name="Submissions S."/>
        </authorList>
    </citation>
    <scope>NUCLEOTIDE SEQUENCE [LARGE SCALE GENOMIC DNA]</scope>
    <source>
        <strain evidence="5">DSM 18733</strain>
    </source>
</reference>
<dbReference type="STRING" id="407022.SAMN05661044_04140"/>
<dbReference type="EMBL" id="FOAF01000007">
    <property type="protein sequence ID" value="SEM07417.1"/>
    <property type="molecule type" value="Genomic_DNA"/>
</dbReference>
<proteinExistence type="predicted"/>